<accession>X1DHU1</accession>
<sequence>HCKRLINITTRDLYNDPYGKIVFERTIISNSLICGMFRYFDVKCCTRVSMEDLNRLNFKLIALVNNYLEQQHSISRFFSNGLNLKTFAVYKELQAGEWVSLERQKKYCPDPAGLFDTLLILGVIQYSEFQKGNYVLRPDRAKEYLLKNVDYLNDFFKDGYEITQDLIDSEALEYLLQ</sequence>
<reference evidence="1" key="1">
    <citation type="journal article" date="2014" name="Front. Microbiol.">
        <title>High frequency of phylogenetically diverse reductive dehalogenase-homologous genes in deep subseafloor sedimentary metagenomes.</title>
        <authorList>
            <person name="Kawai M."/>
            <person name="Futagami T."/>
            <person name="Toyoda A."/>
            <person name="Takaki Y."/>
            <person name="Nishi S."/>
            <person name="Hori S."/>
            <person name="Arai W."/>
            <person name="Tsubouchi T."/>
            <person name="Morono Y."/>
            <person name="Uchiyama I."/>
            <person name="Ito T."/>
            <person name="Fujiyama A."/>
            <person name="Inagaki F."/>
            <person name="Takami H."/>
        </authorList>
    </citation>
    <scope>NUCLEOTIDE SEQUENCE</scope>
    <source>
        <strain evidence="1">Expedition CK06-06</strain>
    </source>
</reference>
<feature type="non-terminal residue" evidence="1">
    <location>
        <position position="1"/>
    </location>
</feature>
<proteinExistence type="predicted"/>
<gene>
    <name evidence="1" type="ORF">S01H4_61071</name>
</gene>
<comment type="caution">
    <text evidence="1">The sequence shown here is derived from an EMBL/GenBank/DDBJ whole genome shotgun (WGS) entry which is preliminary data.</text>
</comment>
<dbReference type="EMBL" id="BART01036135">
    <property type="protein sequence ID" value="GAH07875.1"/>
    <property type="molecule type" value="Genomic_DNA"/>
</dbReference>
<feature type="non-terminal residue" evidence="1">
    <location>
        <position position="177"/>
    </location>
</feature>
<protein>
    <submittedName>
        <fullName evidence="1">Uncharacterized protein</fullName>
    </submittedName>
</protein>
<organism evidence="1">
    <name type="scientific">marine sediment metagenome</name>
    <dbReference type="NCBI Taxonomy" id="412755"/>
    <lineage>
        <taxon>unclassified sequences</taxon>
        <taxon>metagenomes</taxon>
        <taxon>ecological metagenomes</taxon>
    </lineage>
</organism>
<dbReference type="AlphaFoldDB" id="X1DHU1"/>
<evidence type="ECO:0000313" key="1">
    <source>
        <dbReference type="EMBL" id="GAH07875.1"/>
    </source>
</evidence>
<name>X1DHU1_9ZZZZ</name>